<feature type="transmembrane region" description="Helical" evidence="2">
    <location>
        <begin position="21"/>
        <end position="40"/>
    </location>
</feature>
<dbReference type="InterPro" id="IPR012902">
    <property type="entry name" value="N_methyl_site"/>
</dbReference>
<evidence type="ECO:0000256" key="1">
    <source>
        <dbReference type="SAM" id="MobiDB-lite"/>
    </source>
</evidence>
<evidence type="ECO:0000256" key="2">
    <source>
        <dbReference type="SAM" id="Phobius"/>
    </source>
</evidence>
<evidence type="ECO:0000313" key="4">
    <source>
        <dbReference type="Proteomes" id="UP000023795"/>
    </source>
</evidence>
<dbReference type="Pfam" id="PF07963">
    <property type="entry name" value="N_methyl"/>
    <property type="match status" value="1"/>
</dbReference>
<dbReference type="OrthoDB" id="6712892at2"/>
<gene>
    <name evidence="3" type="ORF">MOMA_05255</name>
</gene>
<dbReference type="PROSITE" id="PS00409">
    <property type="entry name" value="PROKAR_NTER_METHYL"/>
    <property type="match status" value="1"/>
</dbReference>
<dbReference type="Proteomes" id="UP000023795">
    <property type="component" value="Unassembled WGS sequence"/>
</dbReference>
<dbReference type="STRING" id="1230338.MOMA_05255"/>
<accession>L2FBG5</accession>
<keyword evidence="4" id="KW-1185">Reference proteome</keyword>
<sequence length="319" mass="34564">MKAVQTKATHHVQTGFTLIELMISLVLGLLIVAAITQIYITMVRTDLVQRGAGEIGDVSIFGIQNVEQKLRMANLGNPENNIHQETDKGGVVLSQKNIGGAQNSVDKKYFTHNPTSKSDDDGVSGTDKPSDTLTIQYINVTGAPMIDCESNVVDVNDHVIERYFLRKSQVNGATGLALACDAGRVDYRGIVTGTKATGTKVFGDSGSEMVLNVEQFKVLLGVQKKDTGQMVYISPSAYTAVTNKNFEKAPIVAIRFGMIVRSDKPIIGTDIPNTAIKVLGEDNTPTDSASYIRKVYESTSMLRNARVIKITVDNASETF</sequence>
<dbReference type="PATRIC" id="fig|1230338.3.peg.1143"/>
<dbReference type="InterPro" id="IPR032092">
    <property type="entry name" value="PilW"/>
</dbReference>
<comment type="caution">
    <text evidence="3">The sequence shown here is derived from an EMBL/GenBank/DDBJ whole genome shotgun (WGS) entry which is preliminary data.</text>
</comment>
<keyword evidence="2" id="KW-0812">Transmembrane</keyword>
<dbReference type="Pfam" id="PF16074">
    <property type="entry name" value="PilW"/>
    <property type="match status" value="1"/>
</dbReference>
<keyword evidence="2" id="KW-1133">Transmembrane helix</keyword>
<dbReference type="EMBL" id="ANIN01000001">
    <property type="protein sequence ID" value="ELA09783.1"/>
    <property type="molecule type" value="Genomic_DNA"/>
</dbReference>
<keyword evidence="2" id="KW-0472">Membrane</keyword>
<feature type="region of interest" description="Disordered" evidence="1">
    <location>
        <begin position="104"/>
        <end position="128"/>
    </location>
</feature>
<evidence type="ECO:0000313" key="3">
    <source>
        <dbReference type="EMBL" id="ELA09783.1"/>
    </source>
</evidence>
<dbReference type="NCBIfam" id="TIGR02532">
    <property type="entry name" value="IV_pilin_GFxxxE"/>
    <property type="match status" value="1"/>
</dbReference>
<dbReference type="RefSeq" id="WP_009767601.1">
    <property type="nucleotide sequence ID" value="NZ_ANIN01000001.1"/>
</dbReference>
<dbReference type="eggNOG" id="COG4966">
    <property type="taxonomic scope" value="Bacteria"/>
</dbReference>
<protein>
    <submittedName>
        <fullName evidence="3">Putative pilus assembly protein PilW</fullName>
    </submittedName>
</protein>
<reference evidence="3 4" key="1">
    <citation type="journal article" date="2013" name="Genome Announc.">
        <title>Genome Sequence of Moraxella macacae 0408225, a Novel Bacterial Species Isolated from a Cynomolgus Macaque with Epistaxis.</title>
        <authorList>
            <person name="Ladner J.T."/>
            <person name="Whitehouse C.A."/>
            <person name="Koroleva G.I."/>
            <person name="Palacios G.F."/>
        </authorList>
    </citation>
    <scope>NUCLEOTIDE SEQUENCE [LARGE SCALE GENOMIC DNA]</scope>
    <source>
        <strain evidence="3 4">0408225</strain>
    </source>
</reference>
<dbReference type="GO" id="GO:0043683">
    <property type="term" value="P:type IV pilus assembly"/>
    <property type="evidence" value="ECO:0007669"/>
    <property type="project" value="InterPro"/>
</dbReference>
<dbReference type="AlphaFoldDB" id="L2FBG5"/>
<organism evidence="3 4">
    <name type="scientific">Moraxella macacae 0408225</name>
    <dbReference type="NCBI Taxonomy" id="1230338"/>
    <lineage>
        <taxon>Bacteria</taxon>
        <taxon>Pseudomonadati</taxon>
        <taxon>Pseudomonadota</taxon>
        <taxon>Gammaproteobacteria</taxon>
        <taxon>Moraxellales</taxon>
        <taxon>Moraxellaceae</taxon>
        <taxon>Moraxella</taxon>
    </lineage>
</organism>
<name>L2FBG5_9GAMM</name>
<proteinExistence type="predicted"/>